<evidence type="ECO:0000256" key="3">
    <source>
        <dbReference type="ARBA" id="ARBA00022679"/>
    </source>
</evidence>
<name>A0A375I130_9ACTN</name>
<dbReference type="InterPro" id="IPR001078">
    <property type="entry name" value="2-oxoacid_DH_actylTfrase"/>
</dbReference>
<dbReference type="PANTHER" id="PTHR43178:SF5">
    <property type="entry name" value="LIPOAMIDE ACYLTRANSFERASE COMPONENT OF BRANCHED-CHAIN ALPHA-KETO ACID DEHYDROGENASE COMPLEX, MITOCHONDRIAL"/>
    <property type="match status" value="1"/>
</dbReference>
<evidence type="ECO:0000256" key="7">
    <source>
        <dbReference type="SAM" id="MobiDB-lite"/>
    </source>
</evidence>
<evidence type="ECO:0000313" key="10">
    <source>
        <dbReference type="Proteomes" id="UP000265962"/>
    </source>
</evidence>
<evidence type="ECO:0000256" key="2">
    <source>
        <dbReference type="ARBA" id="ARBA00007317"/>
    </source>
</evidence>
<dbReference type="GO" id="GO:0031405">
    <property type="term" value="F:lipoic acid binding"/>
    <property type="evidence" value="ECO:0007669"/>
    <property type="project" value="TreeGrafter"/>
</dbReference>
<dbReference type="OrthoDB" id="9805770at2"/>
<dbReference type="SUPFAM" id="SSF52777">
    <property type="entry name" value="CoA-dependent acyltransferases"/>
    <property type="match status" value="1"/>
</dbReference>
<dbReference type="Gene3D" id="3.30.559.10">
    <property type="entry name" value="Chloramphenicol acetyltransferase-like domain"/>
    <property type="match status" value="1"/>
</dbReference>
<keyword evidence="5 6" id="KW-0012">Acyltransferase</keyword>
<keyword evidence="4 6" id="KW-0450">Lipoyl</keyword>
<dbReference type="InterPro" id="IPR023213">
    <property type="entry name" value="CAT-like_dom_sf"/>
</dbReference>
<dbReference type="InterPro" id="IPR050743">
    <property type="entry name" value="2-oxoacid_DH_E2_comp"/>
</dbReference>
<accession>A0A375I130</accession>
<dbReference type="Proteomes" id="UP000265962">
    <property type="component" value="Unassembled WGS sequence"/>
</dbReference>
<dbReference type="Pfam" id="PF00198">
    <property type="entry name" value="2-oxoacid_dh"/>
    <property type="match status" value="1"/>
</dbReference>
<dbReference type="InterPro" id="IPR000089">
    <property type="entry name" value="Biotin_lipoyl"/>
</dbReference>
<dbReference type="EMBL" id="OMOH01000004">
    <property type="protein sequence ID" value="SPF68350.1"/>
    <property type="molecule type" value="Genomic_DNA"/>
</dbReference>
<sequence length="424" mass="44680">MPSYLMPDAGEGLIEAVIVEWHVSVGDRVAVNDDLLSVETAKSVVELPSPFAGTVTRILAAEGDTVEVGTPVVVIDDGSEPADANRGDERSREHQEAAESPAPGTPHPGASQDDGAVEGPAPGAPRYASRGAEGAAEPSGPAAAAPSGPASEAGAPILVGYGATPGRVPPRARRRREHAVDRRTGARPRRDDLQDADAVRRATARNVTASKDGKVHTTAFVEVDAGAVVDLVATLRARRDFAGLHVTPLLIWCKAVCLAMRTNPIINASWPSEHDRITLHESVNIGFAADTPHGLLVPVIRDAQDRDLKDMAAELGRLVKLAKAGQLQPADYSGGTFSITNLGGLGLDAGTPIISGDESAILAIGSIRRRPWVSERDGEEFIEPRWTSSMSLSFDHRLIDGVEAARFLSDLAALITNPALAMMY</sequence>
<dbReference type="InterPro" id="IPR011053">
    <property type="entry name" value="Single_hybrid_motif"/>
</dbReference>
<dbReference type="CDD" id="cd06849">
    <property type="entry name" value="lipoyl_domain"/>
    <property type="match status" value="1"/>
</dbReference>
<dbReference type="AlphaFoldDB" id="A0A375I130"/>
<evidence type="ECO:0000259" key="8">
    <source>
        <dbReference type="PROSITE" id="PS50968"/>
    </source>
</evidence>
<feature type="compositionally biased region" description="Basic and acidic residues" evidence="7">
    <location>
        <begin position="83"/>
        <end position="97"/>
    </location>
</feature>
<dbReference type="EC" id="2.3.1.-" evidence="6"/>
<keyword evidence="10" id="KW-1185">Reference proteome</keyword>
<evidence type="ECO:0000256" key="6">
    <source>
        <dbReference type="RuleBase" id="RU003423"/>
    </source>
</evidence>
<feature type="domain" description="Lipoyl-binding" evidence="8">
    <location>
        <begin position="1"/>
        <end position="76"/>
    </location>
</feature>
<comment type="similarity">
    <text evidence="2 6">Belongs to the 2-oxoacid dehydrogenase family.</text>
</comment>
<feature type="compositionally biased region" description="Low complexity" evidence="7">
    <location>
        <begin position="131"/>
        <end position="156"/>
    </location>
</feature>
<protein>
    <recommendedName>
        <fullName evidence="6">Dihydrolipoamide acetyltransferase component of pyruvate dehydrogenase complex</fullName>
        <ecNumber evidence="6">2.3.1.-</ecNumber>
    </recommendedName>
</protein>
<dbReference type="PROSITE" id="PS00189">
    <property type="entry name" value="LIPOYL"/>
    <property type="match status" value="1"/>
</dbReference>
<dbReference type="GO" id="GO:0016407">
    <property type="term" value="F:acetyltransferase activity"/>
    <property type="evidence" value="ECO:0007669"/>
    <property type="project" value="TreeGrafter"/>
</dbReference>
<organism evidence="9 10">
    <name type="scientific">Propionibacterium ruminifibrarum</name>
    <dbReference type="NCBI Taxonomy" id="1962131"/>
    <lineage>
        <taxon>Bacteria</taxon>
        <taxon>Bacillati</taxon>
        <taxon>Actinomycetota</taxon>
        <taxon>Actinomycetes</taxon>
        <taxon>Propionibacteriales</taxon>
        <taxon>Propionibacteriaceae</taxon>
        <taxon>Propionibacterium</taxon>
    </lineage>
</organism>
<feature type="compositionally biased region" description="Basic and acidic residues" evidence="7">
    <location>
        <begin position="178"/>
        <end position="197"/>
    </location>
</feature>
<evidence type="ECO:0000256" key="4">
    <source>
        <dbReference type="ARBA" id="ARBA00022823"/>
    </source>
</evidence>
<dbReference type="GO" id="GO:0005737">
    <property type="term" value="C:cytoplasm"/>
    <property type="evidence" value="ECO:0007669"/>
    <property type="project" value="TreeGrafter"/>
</dbReference>
<evidence type="ECO:0000256" key="5">
    <source>
        <dbReference type="ARBA" id="ARBA00023315"/>
    </source>
</evidence>
<dbReference type="PANTHER" id="PTHR43178">
    <property type="entry name" value="DIHYDROLIPOAMIDE ACETYLTRANSFERASE COMPONENT OF PYRUVATE DEHYDROGENASE COMPLEX"/>
    <property type="match status" value="1"/>
</dbReference>
<dbReference type="PROSITE" id="PS50968">
    <property type="entry name" value="BIOTINYL_LIPOYL"/>
    <property type="match status" value="1"/>
</dbReference>
<proteinExistence type="inferred from homology"/>
<evidence type="ECO:0000313" key="9">
    <source>
        <dbReference type="EMBL" id="SPF68350.1"/>
    </source>
</evidence>
<dbReference type="Pfam" id="PF00364">
    <property type="entry name" value="Biotin_lipoyl"/>
    <property type="match status" value="1"/>
</dbReference>
<evidence type="ECO:0000256" key="1">
    <source>
        <dbReference type="ARBA" id="ARBA00001938"/>
    </source>
</evidence>
<gene>
    <name evidence="9" type="ORF">PROPJV5_1345</name>
</gene>
<feature type="region of interest" description="Disordered" evidence="7">
    <location>
        <begin position="70"/>
        <end position="197"/>
    </location>
</feature>
<dbReference type="Gene3D" id="2.40.50.100">
    <property type="match status" value="1"/>
</dbReference>
<dbReference type="SUPFAM" id="SSF51230">
    <property type="entry name" value="Single hybrid motif"/>
    <property type="match status" value="1"/>
</dbReference>
<reference evidence="10" key="1">
    <citation type="submission" date="2018-02" db="EMBL/GenBank/DDBJ databases">
        <authorList>
            <person name="Hornung B."/>
        </authorList>
    </citation>
    <scope>NUCLEOTIDE SEQUENCE [LARGE SCALE GENOMIC DNA]</scope>
</reference>
<comment type="cofactor">
    <cofactor evidence="1 6">
        <name>(R)-lipoate</name>
        <dbReference type="ChEBI" id="CHEBI:83088"/>
    </cofactor>
</comment>
<keyword evidence="3 6" id="KW-0808">Transferase</keyword>
<dbReference type="InterPro" id="IPR003016">
    <property type="entry name" value="2-oxoA_DH_lipoyl-BS"/>
</dbReference>
<dbReference type="RefSeq" id="WP_119715507.1">
    <property type="nucleotide sequence ID" value="NZ_OMOH01000004.1"/>
</dbReference>